<keyword evidence="1" id="KW-0732">Signal</keyword>
<organism evidence="2 3">
    <name type="scientific">Pedobacter metabolipauper</name>
    <dbReference type="NCBI Taxonomy" id="425513"/>
    <lineage>
        <taxon>Bacteria</taxon>
        <taxon>Pseudomonadati</taxon>
        <taxon>Bacteroidota</taxon>
        <taxon>Sphingobacteriia</taxon>
        <taxon>Sphingobacteriales</taxon>
        <taxon>Sphingobacteriaceae</taxon>
        <taxon>Pedobacter</taxon>
    </lineage>
</organism>
<name>A0A4R6SW40_9SPHI</name>
<evidence type="ECO:0000256" key="1">
    <source>
        <dbReference type="SAM" id="SignalP"/>
    </source>
</evidence>
<dbReference type="EMBL" id="SNYC01000005">
    <property type="protein sequence ID" value="TDQ08591.1"/>
    <property type="molecule type" value="Genomic_DNA"/>
</dbReference>
<sequence length="104" mass="11446">MRILSLLCVIVVMALNLVPCADLHEKLDESISFSFSNPDKHTERSVEDACTPFCNCSCCASSVVVKLTEVLIAPVSIQHNPSVPYFEGDYVVVSSSIWQPPKFV</sequence>
<dbReference type="OrthoDB" id="997115at2"/>
<evidence type="ECO:0000313" key="3">
    <source>
        <dbReference type="Proteomes" id="UP000295620"/>
    </source>
</evidence>
<dbReference type="AlphaFoldDB" id="A0A4R6SW40"/>
<feature type="signal peptide" evidence="1">
    <location>
        <begin position="1"/>
        <end position="21"/>
    </location>
</feature>
<evidence type="ECO:0000313" key="2">
    <source>
        <dbReference type="EMBL" id="TDQ08591.1"/>
    </source>
</evidence>
<feature type="chain" id="PRO_5020226624" evidence="1">
    <location>
        <begin position="22"/>
        <end position="104"/>
    </location>
</feature>
<gene>
    <name evidence="2" type="ORF">ATK78_3107</name>
</gene>
<protein>
    <submittedName>
        <fullName evidence="2">Uncharacterized protein</fullName>
    </submittedName>
</protein>
<dbReference type="InterPro" id="IPR046601">
    <property type="entry name" value="DUF6660"/>
</dbReference>
<dbReference type="RefSeq" id="WP_133576948.1">
    <property type="nucleotide sequence ID" value="NZ_SNYC01000005.1"/>
</dbReference>
<dbReference type="Proteomes" id="UP000295620">
    <property type="component" value="Unassembled WGS sequence"/>
</dbReference>
<reference evidence="2 3" key="1">
    <citation type="submission" date="2019-03" db="EMBL/GenBank/DDBJ databases">
        <title>Genomic Encyclopedia of Archaeal and Bacterial Type Strains, Phase II (KMG-II): from individual species to whole genera.</title>
        <authorList>
            <person name="Goeker M."/>
        </authorList>
    </citation>
    <scope>NUCLEOTIDE SEQUENCE [LARGE SCALE GENOMIC DNA]</scope>
    <source>
        <strain evidence="2 3">DSM 19035</strain>
    </source>
</reference>
<accession>A0A4R6SW40</accession>
<proteinExistence type="predicted"/>
<comment type="caution">
    <text evidence="2">The sequence shown here is derived from an EMBL/GenBank/DDBJ whole genome shotgun (WGS) entry which is preliminary data.</text>
</comment>
<dbReference type="Pfam" id="PF20365">
    <property type="entry name" value="DUF6660"/>
    <property type="match status" value="1"/>
</dbReference>
<keyword evidence="3" id="KW-1185">Reference proteome</keyword>